<keyword evidence="4" id="KW-1185">Reference proteome</keyword>
<evidence type="ECO:0000313" key="3">
    <source>
        <dbReference type="EMBL" id="KAF7318030.1"/>
    </source>
</evidence>
<reference evidence="3" key="1">
    <citation type="submission" date="2020-05" db="EMBL/GenBank/DDBJ databases">
        <title>Mycena genomes resolve the evolution of fungal bioluminescence.</title>
        <authorList>
            <person name="Tsai I.J."/>
        </authorList>
    </citation>
    <scope>NUCLEOTIDE SEQUENCE</scope>
    <source>
        <strain evidence="3">110903Hualien_Pintung</strain>
    </source>
</reference>
<name>A0A8H6TI79_MYCCL</name>
<comment type="caution">
    <text evidence="3">The sequence shown here is derived from an EMBL/GenBank/DDBJ whole genome shotgun (WGS) entry which is preliminary data.</text>
</comment>
<organism evidence="3 4">
    <name type="scientific">Mycena chlorophos</name>
    <name type="common">Agaric fungus</name>
    <name type="synonym">Agaricus chlorophos</name>
    <dbReference type="NCBI Taxonomy" id="658473"/>
    <lineage>
        <taxon>Eukaryota</taxon>
        <taxon>Fungi</taxon>
        <taxon>Dikarya</taxon>
        <taxon>Basidiomycota</taxon>
        <taxon>Agaricomycotina</taxon>
        <taxon>Agaricomycetes</taxon>
        <taxon>Agaricomycetidae</taxon>
        <taxon>Agaricales</taxon>
        <taxon>Marasmiineae</taxon>
        <taxon>Mycenaceae</taxon>
        <taxon>Mycena</taxon>
    </lineage>
</organism>
<keyword evidence="1" id="KW-0175">Coiled coil</keyword>
<gene>
    <name evidence="3" type="ORF">HMN09_00310300</name>
</gene>
<feature type="coiled-coil region" evidence="1">
    <location>
        <begin position="10"/>
        <end position="37"/>
    </location>
</feature>
<dbReference type="EMBL" id="JACAZE010000004">
    <property type="protein sequence ID" value="KAF7318030.1"/>
    <property type="molecule type" value="Genomic_DNA"/>
</dbReference>
<evidence type="ECO:0000313" key="4">
    <source>
        <dbReference type="Proteomes" id="UP000613580"/>
    </source>
</evidence>
<dbReference type="AlphaFoldDB" id="A0A8H6TI79"/>
<dbReference type="Proteomes" id="UP000613580">
    <property type="component" value="Unassembled WGS sequence"/>
</dbReference>
<evidence type="ECO:0000256" key="1">
    <source>
        <dbReference type="SAM" id="Coils"/>
    </source>
</evidence>
<feature type="compositionally biased region" description="Basic and acidic residues" evidence="2">
    <location>
        <begin position="39"/>
        <end position="48"/>
    </location>
</feature>
<sequence>MRYSFTADELLQAQLEAQRERTRAAALAAELEQMKLNELEERISRADRPPSAAKSAPSSPPQGTSRRFVPTSPRVRPGPVRTSLAKTSVFVVFRGYSIGIKENMREVNASIGDFRGEVFQGYPDTQSAERAFKVASAAGLTSTISLRSGRLPIEVAAAPRPLEPEDLHNNDRLQGRAWNDSWYVCYVGIEPGVYPTWIECAVNAKWAKSGEWEVFRSFGDAYEAYCRAATSNRTRISRVGRDR</sequence>
<dbReference type="OrthoDB" id="3270804at2759"/>
<protein>
    <submittedName>
        <fullName evidence="3">Uncharacterized protein</fullName>
    </submittedName>
</protein>
<proteinExistence type="predicted"/>
<accession>A0A8H6TI79</accession>
<evidence type="ECO:0000256" key="2">
    <source>
        <dbReference type="SAM" id="MobiDB-lite"/>
    </source>
</evidence>
<feature type="region of interest" description="Disordered" evidence="2">
    <location>
        <begin position="39"/>
        <end position="80"/>
    </location>
</feature>